<gene>
    <name evidence="2" type="ORF">MKW98_027941</name>
</gene>
<accession>A0AAD4XC30</accession>
<protein>
    <submittedName>
        <fullName evidence="2">Uncharacterized protein</fullName>
    </submittedName>
</protein>
<reference evidence="2" key="1">
    <citation type="submission" date="2022-04" db="EMBL/GenBank/DDBJ databases">
        <title>A functionally conserved STORR gene fusion in Papaver species that diverged 16.8 million years ago.</title>
        <authorList>
            <person name="Catania T."/>
        </authorList>
    </citation>
    <scope>NUCLEOTIDE SEQUENCE</scope>
    <source>
        <strain evidence="2">S-188037</strain>
    </source>
</reference>
<dbReference type="Proteomes" id="UP001202328">
    <property type="component" value="Unassembled WGS sequence"/>
</dbReference>
<dbReference type="AlphaFoldDB" id="A0AAD4XC30"/>
<feature type="chain" id="PRO_5042184336" evidence="1">
    <location>
        <begin position="24"/>
        <end position="82"/>
    </location>
</feature>
<keyword evidence="3" id="KW-1185">Reference proteome</keyword>
<evidence type="ECO:0000313" key="2">
    <source>
        <dbReference type="EMBL" id="KAI3878636.1"/>
    </source>
</evidence>
<comment type="caution">
    <text evidence="2">The sequence shown here is derived from an EMBL/GenBank/DDBJ whole genome shotgun (WGS) entry which is preliminary data.</text>
</comment>
<name>A0AAD4XC30_9MAGN</name>
<dbReference type="EMBL" id="JAJJMB010012301">
    <property type="protein sequence ID" value="KAI3878636.1"/>
    <property type="molecule type" value="Genomic_DNA"/>
</dbReference>
<keyword evidence="1" id="KW-0732">Signal</keyword>
<organism evidence="2 3">
    <name type="scientific">Papaver atlanticum</name>
    <dbReference type="NCBI Taxonomy" id="357466"/>
    <lineage>
        <taxon>Eukaryota</taxon>
        <taxon>Viridiplantae</taxon>
        <taxon>Streptophyta</taxon>
        <taxon>Embryophyta</taxon>
        <taxon>Tracheophyta</taxon>
        <taxon>Spermatophyta</taxon>
        <taxon>Magnoliopsida</taxon>
        <taxon>Ranunculales</taxon>
        <taxon>Papaveraceae</taxon>
        <taxon>Papaveroideae</taxon>
        <taxon>Papaver</taxon>
    </lineage>
</organism>
<proteinExistence type="predicted"/>
<evidence type="ECO:0000256" key="1">
    <source>
        <dbReference type="SAM" id="SignalP"/>
    </source>
</evidence>
<feature type="signal peptide" evidence="1">
    <location>
        <begin position="1"/>
        <end position="23"/>
    </location>
</feature>
<sequence>MAKISVFLISFFLLVLIAMPVSSSASSKTTSLLEGQEVIDTCPKVRCLIVCPRPTKPCPQIRCSGGSYTPCCDCPRCCAPAN</sequence>
<evidence type="ECO:0000313" key="3">
    <source>
        <dbReference type="Proteomes" id="UP001202328"/>
    </source>
</evidence>